<keyword evidence="3" id="KW-0378">Hydrolase</keyword>
<dbReference type="PROSITE" id="PS00690">
    <property type="entry name" value="DEAH_ATP_HELICASE"/>
    <property type="match status" value="1"/>
</dbReference>
<dbReference type="InterPro" id="IPR014001">
    <property type="entry name" value="Helicase_ATP-bd"/>
</dbReference>
<dbReference type="GO" id="GO:0005524">
    <property type="term" value="F:ATP binding"/>
    <property type="evidence" value="ECO:0007669"/>
    <property type="project" value="UniProtKB-KW"/>
</dbReference>
<dbReference type="RefSeq" id="WP_131154534.1">
    <property type="nucleotide sequence ID" value="NZ_CP036402.1"/>
</dbReference>
<dbReference type="GO" id="GO:0006310">
    <property type="term" value="P:DNA recombination"/>
    <property type="evidence" value="ECO:0007669"/>
    <property type="project" value="InterPro"/>
</dbReference>
<dbReference type="InterPro" id="IPR002464">
    <property type="entry name" value="DNA/RNA_helicase_DEAH_CS"/>
</dbReference>
<dbReference type="GO" id="GO:0043590">
    <property type="term" value="C:bacterial nucleoid"/>
    <property type="evidence" value="ECO:0007669"/>
    <property type="project" value="TreeGrafter"/>
</dbReference>
<dbReference type="PANTHER" id="PTHR13710:SF105">
    <property type="entry name" value="ATP-DEPENDENT DNA HELICASE Q1"/>
    <property type="match status" value="1"/>
</dbReference>
<protein>
    <recommendedName>
        <fullName evidence="9">DNA 3'-5' helicase</fullName>
        <ecNumber evidence="9">5.6.2.4</ecNumber>
    </recommendedName>
</protein>
<evidence type="ECO:0000256" key="2">
    <source>
        <dbReference type="ARBA" id="ARBA00022741"/>
    </source>
</evidence>
<evidence type="ECO:0000256" key="5">
    <source>
        <dbReference type="ARBA" id="ARBA00022840"/>
    </source>
</evidence>
<dbReference type="KEGG" id="erz:ER308_08220"/>
<dbReference type="Pfam" id="PF00271">
    <property type="entry name" value="Helicase_C"/>
    <property type="match status" value="1"/>
</dbReference>
<dbReference type="EC" id="5.6.2.4" evidence="9"/>
<dbReference type="InterPro" id="IPR011545">
    <property type="entry name" value="DEAD/DEAH_box_helicase_dom"/>
</dbReference>
<keyword evidence="6" id="KW-0238">DNA-binding</keyword>
<keyword evidence="7" id="KW-0413">Isomerase</keyword>
<dbReference type="GO" id="GO:0006281">
    <property type="term" value="P:DNA repair"/>
    <property type="evidence" value="ECO:0007669"/>
    <property type="project" value="TreeGrafter"/>
</dbReference>
<gene>
    <name evidence="12" type="ORF">ER308_08220</name>
</gene>
<dbReference type="Proteomes" id="UP000291469">
    <property type="component" value="Chromosome"/>
</dbReference>
<evidence type="ECO:0000256" key="9">
    <source>
        <dbReference type="ARBA" id="ARBA00034808"/>
    </source>
</evidence>
<accession>A0A411YEL9</accession>
<dbReference type="SMART" id="SM00490">
    <property type="entry name" value="HELICc"/>
    <property type="match status" value="1"/>
</dbReference>
<dbReference type="PROSITE" id="PS51192">
    <property type="entry name" value="HELICASE_ATP_BIND_1"/>
    <property type="match status" value="1"/>
</dbReference>
<dbReference type="NCBIfam" id="TIGR00614">
    <property type="entry name" value="recQ_fam"/>
    <property type="match status" value="1"/>
</dbReference>
<evidence type="ECO:0000256" key="6">
    <source>
        <dbReference type="ARBA" id="ARBA00023125"/>
    </source>
</evidence>
<name>A0A411YEL9_9ACTN</name>
<dbReference type="InterPro" id="IPR027417">
    <property type="entry name" value="P-loop_NTPase"/>
</dbReference>
<evidence type="ECO:0000259" key="10">
    <source>
        <dbReference type="PROSITE" id="PS51192"/>
    </source>
</evidence>
<comment type="catalytic activity">
    <reaction evidence="8">
        <text>Couples ATP hydrolysis with the unwinding of duplex DNA by translocating in the 3'-5' direction.</text>
        <dbReference type="EC" id="5.6.2.4"/>
    </reaction>
</comment>
<evidence type="ECO:0000256" key="3">
    <source>
        <dbReference type="ARBA" id="ARBA00022801"/>
    </source>
</evidence>
<evidence type="ECO:0000256" key="1">
    <source>
        <dbReference type="ARBA" id="ARBA00005446"/>
    </source>
</evidence>
<feature type="domain" description="Helicase C-terminal" evidence="11">
    <location>
        <begin position="243"/>
        <end position="401"/>
    </location>
</feature>
<reference evidence="12 13" key="1">
    <citation type="submission" date="2019-01" db="EMBL/GenBank/DDBJ databases">
        <title>Egibacter rhizosphaerae EGI 80759T.</title>
        <authorList>
            <person name="Chen D.-D."/>
            <person name="Tian Y."/>
            <person name="Jiao J.-Y."/>
            <person name="Zhang X.-T."/>
            <person name="Zhang Y.-G."/>
            <person name="Zhang Y."/>
            <person name="Xiao M."/>
            <person name="Shu W.-S."/>
            <person name="Li W.-J."/>
        </authorList>
    </citation>
    <scope>NUCLEOTIDE SEQUENCE [LARGE SCALE GENOMIC DNA]</scope>
    <source>
        <strain evidence="12 13">EGI 80759</strain>
    </source>
</reference>
<feature type="domain" description="Helicase ATP-binding" evidence="10">
    <location>
        <begin position="45"/>
        <end position="220"/>
    </location>
</feature>
<dbReference type="InterPro" id="IPR001650">
    <property type="entry name" value="Helicase_C-like"/>
</dbReference>
<dbReference type="GO" id="GO:0016787">
    <property type="term" value="F:hydrolase activity"/>
    <property type="evidence" value="ECO:0007669"/>
    <property type="project" value="UniProtKB-KW"/>
</dbReference>
<dbReference type="GO" id="GO:0003677">
    <property type="term" value="F:DNA binding"/>
    <property type="evidence" value="ECO:0007669"/>
    <property type="project" value="UniProtKB-KW"/>
</dbReference>
<comment type="similarity">
    <text evidence="1">Belongs to the helicase family. RecQ subfamily.</text>
</comment>
<dbReference type="EMBL" id="CP036402">
    <property type="protein sequence ID" value="QBI19537.1"/>
    <property type="molecule type" value="Genomic_DNA"/>
</dbReference>
<dbReference type="SUPFAM" id="SSF53271">
    <property type="entry name" value="PRTase-like"/>
    <property type="match status" value="1"/>
</dbReference>
<dbReference type="GO" id="GO:0005737">
    <property type="term" value="C:cytoplasm"/>
    <property type="evidence" value="ECO:0007669"/>
    <property type="project" value="TreeGrafter"/>
</dbReference>
<sequence>MGQRRTERIELNEVTTATRERAATLLCDLAGDDAALRDDQAEAIGALVDECRRALVVQRTGWGKSAVYFIATRLRRDAGAGPTLLVSPLLALMRDQIAAAQRIGLAAETINSTNVGDWQDVASRTTDGGVDLLLISPERLNHPGFRRDVLEPLAGHVGMVVIDEAHCISDWGHDFRPDYRRIRDVLAALPDGTPVLATTATANERVIADVADQLGADPITLRGDLDRASLVLDLRDLGGMPERLAWLADWVPTTPGSGIVYCLTVADAERAAQFLAAEGLDAVAYTGRTDPAERERIEALLVSNEVAVVCATTALGMGYDKPDLAFVAHLGLPASPIAYYQAIGRAGRALDRAEVVALPGPTDERIWEHFERQALPSESRVREVLDALTAYDEPVSTAKLERDVNLRRTMLELVLKVTDVDGAVDRVDGGWVATGRPWRPDPERLARVRAAREAEAEAMRTYRARTGCLMAFLRAELDDTDGRGPDDPAVACGRCARCTGERIGPSAPDPDRVSRAQRSLRGRDVVLDARRQWPVGLADRRGRLAHPPRPGRALAIGADHGWEHPLDLLLEHAGDPRAGGATAALRSAFAEVLDGLVAVLARWDWDRRPTWIATVPSRRRGPMVAAIADELATRGRLERADPLVRVDDTAPQRPRANSSQQVSGALAALGTDPDVTLPAGPCLLIDDVAHSRWTVAVAAELLGEAGADEVLPLVLHHDP</sequence>
<keyword evidence="13" id="KW-1185">Reference proteome</keyword>
<keyword evidence="5" id="KW-0067">ATP-binding</keyword>
<keyword evidence="4 12" id="KW-0347">Helicase</keyword>
<dbReference type="GO" id="GO:0030894">
    <property type="term" value="C:replisome"/>
    <property type="evidence" value="ECO:0007669"/>
    <property type="project" value="TreeGrafter"/>
</dbReference>
<proteinExistence type="inferred from homology"/>
<dbReference type="Gene3D" id="3.40.50.300">
    <property type="entry name" value="P-loop containing nucleotide triphosphate hydrolases"/>
    <property type="match status" value="2"/>
</dbReference>
<evidence type="ECO:0000259" key="11">
    <source>
        <dbReference type="PROSITE" id="PS51194"/>
    </source>
</evidence>
<evidence type="ECO:0000256" key="4">
    <source>
        <dbReference type="ARBA" id="ARBA00022806"/>
    </source>
</evidence>
<dbReference type="Pfam" id="PF00270">
    <property type="entry name" value="DEAD"/>
    <property type="match status" value="1"/>
</dbReference>
<dbReference type="SMART" id="SM00487">
    <property type="entry name" value="DEXDc"/>
    <property type="match status" value="1"/>
</dbReference>
<dbReference type="AlphaFoldDB" id="A0A411YEL9"/>
<dbReference type="GO" id="GO:0043138">
    <property type="term" value="F:3'-5' DNA helicase activity"/>
    <property type="evidence" value="ECO:0007669"/>
    <property type="project" value="UniProtKB-EC"/>
</dbReference>
<evidence type="ECO:0000256" key="7">
    <source>
        <dbReference type="ARBA" id="ARBA00023235"/>
    </source>
</evidence>
<dbReference type="SUPFAM" id="SSF52540">
    <property type="entry name" value="P-loop containing nucleoside triphosphate hydrolases"/>
    <property type="match status" value="1"/>
</dbReference>
<organism evidence="12 13">
    <name type="scientific">Egibacter rhizosphaerae</name>
    <dbReference type="NCBI Taxonomy" id="1670831"/>
    <lineage>
        <taxon>Bacteria</taxon>
        <taxon>Bacillati</taxon>
        <taxon>Actinomycetota</taxon>
        <taxon>Nitriliruptoria</taxon>
        <taxon>Egibacterales</taxon>
        <taxon>Egibacteraceae</taxon>
        <taxon>Egibacter</taxon>
    </lineage>
</organism>
<evidence type="ECO:0000313" key="12">
    <source>
        <dbReference type="EMBL" id="QBI19537.1"/>
    </source>
</evidence>
<dbReference type="InterPro" id="IPR029057">
    <property type="entry name" value="PRTase-like"/>
</dbReference>
<keyword evidence="2" id="KW-0547">Nucleotide-binding</keyword>
<dbReference type="InterPro" id="IPR004589">
    <property type="entry name" value="DNA_helicase_ATP-dep_RecQ"/>
</dbReference>
<dbReference type="OrthoDB" id="9760034at2"/>
<dbReference type="PROSITE" id="PS51194">
    <property type="entry name" value="HELICASE_CTER"/>
    <property type="match status" value="1"/>
</dbReference>
<dbReference type="GO" id="GO:0009378">
    <property type="term" value="F:four-way junction helicase activity"/>
    <property type="evidence" value="ECO:0007669"/>
    <property type="project" value="TreeGrafter"/>
</dbReference>
<evidence type="ECO:0000256" key="8">
    <source>
        <dbReference type="ARBA" id="ARBA00034617"/>
    </source>
</evidence>
<dbReference type="PANTHER" id="PTHR13710">
    <property type="entry name" value="DNA HELICASE RECQ FAMILY MEMBER"/>
    <property type="match status" value="1"/>
</dbReference>
<evidence type="ECO:0000313" key="13">
    <source>
        <dbReference type="Proteomes" id="UP000291469"/>
    </source>
</evidence>